<dbReference type="InterPro" id="IPR016181">
    <property type="entry name" value="Acyl_CoA_acyltransferase"/>
</dbReference>
<dbReference type="SUPFAM" id="SSF55729">
    <property type="entry name" value="Acyl-CoA N-acyltransferases (Nat)"/>
    <property type="match status" value="1"/>
</dbReference>
<proteinExistence type="predicted"/>
<dbReference type="EMBL" id="CP027059">
    <property type="protein sequence ID" value="UQZ84185.1"/>
    <property type="molecule type" value="Genomic_DNA"/>
</dbReference>
<reference evidence="2" key="1">
    <citation type="submission" date="2018-02" db="EMBL/GenBank/DDBJ databases">
        <authorList>
            <person name="Kim S.-K."/>
            <person name="Jung H.-I."/>
            <person name="Lee S.-W."/>
        </authorList>
    </citation>
    <scope>NUCLEOTIDE SEQUENCE</scope>
    <source>
        <strain evidence="2">SK3146</strain>
    </source>
</reference>
<evidence type="ECO:0000259" key="1">
    <source>
        <dbReference type="PROSITE" id="PS51186"/>
    </source>
</evidence>
<sequence length="157" mass="17879">MLQLVEAAVHDETFLLELYVSTRSEEVSGWGWGTEEIHAFLAMQFQFRQKSYASRYAEAKPQLVMQDGRRIGVLLVARETGFIVLVDIALLPDAQNRGTGTALLQLLQEEAQASGRPILLHVQSASRAKSLYERLGFRTTKAEGVYDEMQWKHFHKR</sequence>
<protein>
    <submittedName>
        <fullName evidence="2">Acetyltransferase (GNAT) family protein</fullName>
    </submittedName>
</protein>
<dbReference type="RefSeq" id="WP_249866120.1">
    <property type="nucleotide sequence ID" value="NZ_CP027059.1"/>
</dbReference>
<evidence type="ECO:0000313" key="3">
    <source>
        <dbReference type="Proteomes" id="UP001057134"/>
    </source>
</evidence>
<keyword evidence="3" id="KW-1185">Reference proteome</keyword>
<dbReference type="CDD" id="cd04301">
    <property type="entry name" value="NAT_SF"/>
    <property type="match status" value="1"/>
</dbReference>
<feature type="domain" description="N-acetyltransferase" evidence="1">
    <location>
        <begin position="2"/>
        <end position="157"/>
    </location>
</feature>
<reference evidence="2" key="2">
    <citation type="journal article" date="2021" name="J Anim Sci Technol">
        <title>Complete genome sequence of Paenibacillus konkukensis sp. nov. SK3146 as a potential probiotic strain.</title>
        <authorList>
            <person name="Jung H.I."/>
            <person name="Park S."/>
            <person name="Niu K.M."/>
            <person name="Lee S.W."/>
            <person name="Kothari D."/>
            <person name="Yi K.J."/>
            <person name="Kim S.K."/>
        </authorList>
    </citation>
    <scope>NUCLEOTIDE SEQUENCE</scope>
    <source>
        <strain evidence="2">SK3146</strain>
    </source>
</reference>
<accession>A0ABY4RQC1</accession>
<dbReference type="PROSITE" id="PS51186">
    <property type="entry name" value="GNAT"/>
    <property type="match status" value="1"/>
</dbReference>
<dbReference type="Gene3D" id="3.40.630.30">
    <property type="match status" value="1"/>
</dbReference>
<organism evidence="2 3">
    <name type="scientific">Paenibacillus konkukensis</name>
    <dbReference type="NCBI Taxonomy" id="2020716"/>
    <lineage>
        <taxon>Bacteria</taxon>
        <taxon>Bacillati</taxon>
        <taxon>Bacillota</taxon>
        <taxon>Bacilli</taxon>
        <taxon>Bacillales</taxon>
        <taxon>Paenibacillaceae</taxon>
        <taxon>Paenibacillus</taxon>
    </lineage>
</organism>
<evidence type="ECO:0000313" key="2">
    <source>
        <dbReference type="EMBL" id="UQZ84185.1"/>
    </source>
</evidence>
<name>A0ABY4RQC1_9BACL</name>
<dbReference type="Proteomes" id="UP001057134">
    <property type="component" value="Chromosome"/>
</dbReference>
<gene>
    <name evidence="2" type="ORF">SK3146_03418</name>
</gene>
<dbReference type="InterPro" id="IPR000182">
    <property type="entry name" value="GNAT_dom"/>
</dbReference>
<dbReference type="Pfam" id="PF13673">
    <property type="entry name" value="Acetyltransf_10"/>
    <property type="match status" value="1"/>
</dbReference>